<dbReference type="EMBL" id="SORE01000022">
    <property type="protein sequence ID" value="TDY42202.1"/>
    <property type="molecule type" value="Genomic_DNA"/>
</dbReference>
<evidence type="ECO:0000259" key="1">
    <source>
        <dbReference type="Pfam" id="PF00182"/>
    </source>
</evidence>
<dbReference type="GO" id="GO:0006032">
    <property type="term" value="P:chitin catabolic process"/>
    <property type="evidence" value="ECO:0007669"/>
    <property type="project" value="InterPro"/>
</dbReference>
<keyword evidence="3" id="KW-1185">Reference proteome</keyword>
<dbReference type="InterPro" id="IPR023346">
    <property type="entry name" value="Lysozyme-like_dom_sf"/>
</dbReference>
<dbReference type="AlphaFoldDB" id="A0A4R8LGE2"/>
<dbReference type="GO" id="GO:0004568">
    <property type="term" value="F:chitinase activity"/>
    <property type="evidence" value="ECO:0007669"/>
    <property type="project" value="InterPro"/>
</dbReference>
<evidence type="ECO:0000313" key="2">
    <source>
        <dbReference type="EMBL" id="TDY42202.1"/>
    </source>
</evidence>
<dbReference type="RefSeq" id="WP_134195566.1">
    <property type="nucleotide sequence ID" value="NZ_JBHLUW010000032.1"/>
</dbReference>
<protein>
    <submittedName>
        <fullName evidence="2">Putative chitinase</fullName>
    </submittedName>
</protein>
<dbReference type="Pfam" id="PF00182">
    <property type="entry name" value="Glyco_hydro_19"/>
    <property type="match status" value="1"/>
</dbReference>
<feature type="domain" description="Glycoside hydrolase family 19 catalytic" evidence="1">
    <location>
        <begin position="114"/>
        <end position="168"/>
    </location>
</feature>
<proteinExistence type="predicted"/>
<dbReference type="Gene3D" id="1.10.530.10">
    <property type="match status" value="1"/>
</dbReference>
<dbReference type="GO" id="GO:0016998">
    <property type="term" value="P:cell wall macromolecule catabolic process"/>
    <property type="evidence" value="ECO:0007669"/>
    <property type="project" value="InterPro"/>
</dbReference>
<comment type="caution">
    <text evidence="2">The sequence shown here is derived from an EMBL/GenBank/DDBJ whole genome shotgun (WGS) entry which is preliminary data.</text>
</comment>
<evidence type="ECO:0000313" key="3">
    <source>
        <dbReference type="Proteomes" id="UP000295509"/>
    </source>
</evidence>
<name>A0A4R8LGE2_9BURK</name>
<dbReference type="PANTHER" id="PTHR34408:SF1">
    <property type="entry name" value="GLYCOSYL HYDROLASE FAMILY 19 DOMAIN-CONTAINING PROTEIN HI_1415"/>
    <property type="match status" value="1"/>
</dbReference>
<accession>A0A4R8LGE2</accession>
<reference evidence="2 3" key="1">
    <citation type="submission" date="2019-03" db="EMBL/GenBank/DDBJ databases">
        <title>Genomic Encyclopedia of Type Strains, Phase III (KMG-III): the genomes of soil and plant-associated and newly described type strains.</title>
        <authorList>
            <person name="Whitman W."/>
        </authorList>
    </citation>
    <scope>NUCLEOTIDE SEQUENCE [LARGE SCALE GENOMIC DNA]</scope>
    <source>
        <strain evidence="2 3">LMG 29544</strain>
    </source>
</reference>
<gene>
    <name evidence="2" type="ORF">BX592_12211</name>
</gene>
<organism evidence="2 3">
    <name type="scientific">Paraburkholderia rhizosphaerae</name>
    <dbReference type="NCBI Taxonomy" id="480658"/>
    <lineage>
        <taxon>Bacteria</taxon>
        <taxon>Pseudomonadati</taxon>
        <taxon>Pseudomonadota</taxon>
        <taxon>Betaproteobacteria</taxon>
        <taxon>Burkholderiales</taxon>
        <taxon>Burkholderiaceae</taxon>
        <taxon>Paraburkholderia</taxon>
    </lineage>
</organism>
<dbReference type="PANTHER" id="PTHR34408">
    <property type="entry name" value="FAMILY PROTEIN, PUTATIVE-RELATED"/>
    <property type="match status" value="1"/>
</dbReference>
<dbReference type="InterPro" id="IPR052354">
    <property type="entry name" value="Cell_Wall_Dynamics_Protein"/>
</dbReference>
<dbReference type="Proteomes" id="UP000295509">
    <property type="component" value="Unassembled WGS sequence"/>
</dbReference>
<dbReference type="SUPFAM" id="SSF53955">
    <property type="entry name" value="Lysozyme-like"/>
    <property type="match status" value="1"/>
</dbReference>
<sequence length="216" mass="24261">MSEITLEQLTRLLTVPDAGAQAQKWLDPLNHAMAEWSIDTPYRQAAFLAQTLHESGQFRYLSENLYYSAQRLRQVWPARFPGEEKALQYAGNPQKLANLIYADRLGNGNEASGDGWSYRGRGLIQLTGRDNYQRCAHGLQLDLLRQPDLLQEPDGAARSAGWFWFENKLNELADPKPGHDPAEDFATISKRINGGTIGMQARIEYWDKAKAALGIG</sequence>
<dbReference type="OrthoDB" id="1242806at2"/>
<dbReference type="InterPro" id="IPR000726">
    <property type="entry name" value="Glyco_hydro_19_cat"/>
</dbReference>